<sequence>MTTRSKTALKIVQPGTEQLEELENVIKQASASEVAPLVQRLGTHRDRIDLAIKELESERFDLLSRRDLIRRQAEAVEKGLQMHLDDIEATLALYERGINSVPLPENT</sequence>
<dbReference type="RefSeq" id="WP_086471630.1">
    <property type="nucleotide sequence ID" value="NZ_FXWK01000002.1"/>
</dbReference>
<gene>
    <name evidence="1" type="ORF">SAMN06295905_3305</name>
</gene>
<accession>A0A1Y6GD52</accession>
<keyword evidence="2" id="KW-1185">Reference proteome</keyword>
<name>A0A1Y6GD52_9HYPH</name>
<dbReference type="EMBL" id="FXWK01000002">
    <property type="protein sequence ID" value="SMQ86009.1"/>
    <property type="molecule type" value="Genomic_DNA"/>
</dbReference>
<evidence type="ECO:0000313" key="1">
    <source>
        <dbReference type="EMBL" id="SMQ86009.1"/>
    </source>
</evidence>
<dbReference type="Proteomes" id="UP000194474">
    <property type="component" value="Unassembled WGS sequence"/>
</dbReference>
<dbReference type="AlphaFoldDB" id="A0A1Y6GD52"/>
<reference evidence="2" key="1">
    <citation type="submission" date="2017-04" db="EMBL/GenBank/DDBJ databases">
        <authorList>
            <person name="Varghese N."/>
            <person name="Submissions S."/>
        </authorList>
    </citation>
    <scope>NUCLEOTIDE SEQUENCE [LARGE SCALE GENOMIC DNA]</scope>
</reference>
<protein>
    <submittedName>
        <fullName evidence="1">Uncharacterized protein</fullName>
    </submittedName>
</protein>
<dbReference type="OrthoDB" id="7949510at2"/>
<evidence type="ECO:0000313" key="2">
    <source>
        <dbReference type="Proteomes" id="UP000194474"/>
    </source>
</evidence>
<organism evidence="1 2">
    <name type="scientific">Devosia lucknowensis</name>
    <dbReference type="NCBI Taxonomy" id="1096929"/>
    <lineage>
        <taxon>Bacteria</taxon>
        <taxon>Pseudomonadati</taxon>
        <taxon>Pseudomonadota</taxon>
        <taxon>Alphaproteobacteria</taxon>
        <taxon>Hyphomicrobiales</taxon>
        <taxon>Devosiaceae</taxon>
        <taxon>Devosia</taxon>
    </lineage>
</organism>
<proteinExistence type="predicted"/>